<dbReference type="EMBL" id="PKUR01000003">
    <property type="protein sequence ID" value="PLW85729.1"/>
    <property type="molecule type" value="Genomic_DNA"/>
</dbReference>
<keyword evidence="2" id="KW-1185">Reference proteome</keyword>
<reference evidence="1 2" key="1">
    <citation type="submission" date="2018-01" db="EMBL/GenBank/DDBJ databases">
        <title>The draft genome sequence of Halioglobus japonicus S1-36.</title>
        <authorList>
            <person name="Du Z.-J."/>
            <person name="Shi M.-J."/>
        </authorList>
    </citation>
    <scope>NUCLEOTIDE SEQUENCE [LARGE SCALE GENOMIC DNA]</scope>
    <source>
        <strain evidence="1 2">S1-36</strain>
    </source>
</reference>
<protein>
    <recommendedName>
        <fullName evidence="3">Bacterial repeat domain-containing protein</fullName>
    </recommendedName>
</protein>
<sequence length="123" mass="13581">MSACKVVVVALDHGAVASGDLTFFCLPGERCEIDFPDFTTDMRLQVIAEPGYMFERWSDAHSHLCSGFTDPVCRLNTNNLDPQNPDHVAMLDSEHVFYVGAVMEVDPDGPDPSIILFDGQVFD</sequence>
<evidence type="ECO:0008006" key="3">
    <source>
        <dbReference type="Google" id="ProtNLM"/>
    </source>
</evidence>
<comment type="caution">
    <text evidence="1">The sequence shown here is derived from an EMBL/GenBank/DDBJ whole genome shotgun (WGS) entry which is preliminary data.</text>
</comment>
<evidence type="ECO:0000313" key="1">
    <source>
        <dbReference type="EMBL" id="PLW85729.1"/>
    </source>
</evidence>
<proteinExistence type="predicted"/>
<evidence type="ECO:0000313" key="2">
    <source>
        <dbReference type="Proteomes" id="UP000235162"/>
    </source>
</evidence>
<dbReference type="AlphaFoldDB" id="A0AAP8MDX5"/>
<organism evidence="1 2">
    <name type="scientific">Halioglobus japonicus</name>
    <dbReference type="NCBI Taxonomy" id="930805"/>
    <lineage>
        <taxon>Bacteria</taxon>
        <taxon>Pseudomonadati</taxon>
        <taxon>Pseudomonadota</taxon>
        <taxon>Gammaproteobacteria</taxon>
        <taxon>Cellvibrionales</taxon>
        <taxon>Halieaceae</taxon>
        <taxon>Halioglobus</taxon>
    </lineage>
</organism>
<dbReference type="Proteomes" id="UP000235162">
    <property type="component" value="Unassembled WGS sequence"/>
</dbReference>
<gene>
    <name evidence="1" type="ORF">C0029_14095</name>
</gene>
<name>A0AAP8MDX5_9GAMM</name>
<accession>A0AAP8MDX5</accession>